<dbReference type="OrthoDB" id="5988317at2759"/>
<comment type="caution">
    <text evidence="1">The sequence shown here is derived from an EMBL/GenBank/DDBJ whole genome shotgun (WGS) entry which is preliminary data.</text>
</comment>
<evidence type="ECO:0000313" key="1">
    <source>
        <dbReference type="EMBL" id="CAB4013828.1"/>
    </source>
</evidence>
<organism evidence="1 2">
    <name type="scientific">Paramuricea clavata</name>
    <name type="common">Red gorgonian</name>
    <name type="synonym">Violescent sea-whip</name>
    <dbReference type="NCBI Taxonomy" id="317549"/>
    <lineage>
        <taxon>Eukaryota</taxon>
        <taxon>Metazoa</taxon>
        <taxon>Cnidaria</taxon>
        <taxon>Anthozoa</taxon>
        <taxon>Octocorallia</taxon>
        <taxon>Malacalcyonacea</taxon>
        <taxon>Plexauridae</taxon>
        <taxon>Paramuricea</taxon>
    </lineage>
</organism>
<name>A0A7D9IV32_PARCT</name>
<accession>A0A7D9IV32</accession>
<dbReference type="Proteomes" id="UP001152795">
    <property type="component" value="Unassembled WGS sequence"/>
</dbReference>
<evidence type="ECO:0000313" key="2">
    <source>
        <dbReference type="Proteomes" id="UP001152795"/>
    </source>
</evidence>
<dbReference type="EMBL" id="CACRXK020008037">
    <property type="protein sequence ID" value="CAB4013828.1"/>
    <property type="molecule type" value="Genomic_DNA"/>
</dbReference>
<protein>
    <submittedName>
        <fullName evidence="1">Uncharacterized protein</fullName>
    </submittedName>
</protein>
<gene>
    <name evidence="1" type="ORF">PACLA_8A031135</name>
</gene>
<keyword evidence="2" id="KW-1185">Reference proteome</keyword>
<dbReference type="AlphaFoldDB" id="A0A7D9IV32"/>
<sequence>MAKKRIETAKTNMLEAKVKNEEKRAHRLKMKLNRLDKRVASLVNEVEERVEIEKELGGGTLASNQGGRARKKVVFLGEKAAGMRRKNPTTALHKNVSVSTARQRCKETMQADIEIHGGSQQDLRPGTVGLLDTLESRCDVKDIAEAISSDSGRKLMKNKVFPKVYKQDLCIFERSTQNMLRSIALYYGKGVMGKVKYMSACSNIVFERLAAKKKAVRIKVANCPIPKLVPYHKLMPYIRSIDIGKLFSVRETLCDGLEDAEKIIGCYRNLEDLVLKLAEFYLCNDLYDILTFGVEPYTFHIALGGDGAPFGKDDTACAWLVSILNIGRGVLSSNENFLLFGANCKEDCVPVKRFINILMKDIELPNDMKMLAFLGGELSNSAKYYSSFADVTADDHRNAKGTLGKEKNCTWKPWEYAKRLEVAAEVVKMKAKVNVQPISEATKRSKVTKFIAGKKSRQEFVPLVGRVIDRAHVDPLHLKNNICALVHCHILNLVMSMSKLSSSVTCFNKVPHTSPFFVYIDTLRSKCCLSRLANKVQKWFNDTNGMGKDFDYRFTGKDSRLFLHNFMFLIDVLERLSTDMAKKVFHIHAYLCLCLRECVSLFCRVTISNEQVSRLQELCTSFFRGYLLFFNINSTIWTLGYVVPSHTREMKAKYGFGLGLNSMEGREAKHIAIAQYARNTAYRQRWEQIFLHEYISLIWLHEKGYRTSSITQTTLSYIPARVKENGFCNCGLSKAETEDKCRFCNHSFRNKIEVSITNCKSMF</sequence>
<reference evidence="1" key="1">
    <citation type="submission" date="2020-04" db="EMBL/GenBank/DDBJ databases">
        <authorList>
            <person name="Alioto T."/>
            <person name="Alioto T."/>
            <person name="Gomez Garrido J."/>
        </authorList>
    </citation>
    <scope>NUCLEOTIDE SEQUENCE</scope>
    <source>
        <strain evidence="1">A484AB</strain>
    </source>
</reference>
<proteinExistence type="predicted"/>